<dbReference type="SUPFAM" id="SSF54001">
    <property type="entry name" value="Cysteine proteinases"/>
    <property type="match status" value="1"/>
</dbReference>
<sequence length="770" mass="87816">MHKRFFSKRQAKRKPAAIADASQSSTDGYRVSFSTYVRSVINSGPIEINEPPSEEETKTIQCFRALLAERGLDLLEESQIREILKSNYANNDPVKASELLSILADSIEGTIYDFTPGTKLLGAVNREGCSCYIDALLFAMFLRFDCFQAILYNSFPDPTRNHLVILLRLWVNLLRLGKLITTDITKKLQELIAEAGWADAGELRQQDASELFTFLTGKLELPLLTLKVDLYHTGRDDANDDHKFVNERLLEIPIPPDRVENNAITLEECLEAYFNNHVEVKRYLERQNSNIGKPNPAERDLKTAVAHVECIDESSITSSPVSTPLEINTPEVSTPEIAVSEVQTRAKANSIIQKRWVSEDSDEPLSRQNSNQPPRQLSERKGSIRHEVMMPALQVFSLIPWYADNLSSDDAQTAIHFSQKRPILGMCLKRYDIENGRPVRRNTYVDIPVEIGLPHFIKDDQIDESAPIFGNFKLVLQAVVCHRGNSTDSGHYISLVRNKNPERPASRSSTSSSSECEKTWLRFDDLASERITSVNIEQALREESPYLLFYQILPIDSPPDHDFDERPPDYEGHNFLFNEKLKTDVEALREPSIDEPRNSFSSETFEISHRRSEVNLLIRNIQNSRSKEEIRNKENQGEEPPQEERRTEPLRQNSTLSVSVSRPPSHSRSRPQSQSGIEPRGSGSFFRFSRSGQRPSSTPAIDPSSSQTLAPPKSKRRHRFSNDSQDTTDSRGRSGHRRERSIQKEKDKKEKEKEKEKKKKKKPERECTLM</sequence>
<name>A0A167WEB5_9EURO</name>
<dbReference type="EC" id="3.4.19.12" evidence="3"/>
<dbReference type="EMBL" id="AZGZ01000024">
    <property type="protein sequence ID" value="KZZ88737.1"/>
    <property type="molecule type" value="Genomic_DNA"/>
</dbReference>
<dbReference type="OrthoDB" id="6287070at2759"/>
<feature type="region of interest" description="Disordered" evidence="8">
    <location>
        <begin position="1"/>
        <end position="20"/>
    </location>
</feature>
<protein>
    <recommendedName>
        <fullName evidence="3">ubiquitinyl hydrolase 1</fullName>
        <ecNumber evidence="3">3.4.19.12</ecNumber>
    </recommendedName>
</protein>
<dbReference type="PROSITE" id="PS50235">
    <property type="entry name" value="USP_3"/>
    <property type="match status" value="1"/>
</dbReference>
<feature type="domain" description="USP" evidence="9">
    <location>
        <begin position="121"/>
        <end position="553"/>
    </location>
</feature>
<dbReference type="GO" id="GO:0004843">
    <property type="term" value="F:cysteine-type deubiquitinase activity"/>
    <property type="evidence" value="ECO:0007669"/>
    <property type="project" value="UniProtKB-EC"/>
</dbReference>
<keyword evidence="6 10" id="KW-0378">Hydrolase</keyword>
<dbReference type="GO" id="GO:0005634">
    <property type="term" value="C:nucleus"/>
    <property type="evidence" value="ECO:0007669"/>
    <property type="project" value="UniProtKB-SubCell"/>
</dbReference>
<dbReference type="InterPro" id="IPR038765">
    <property type="entry name" value="Papain-like_cys_pep_sf"/>
</dbReference>
<accession>A0A167WEB5</accession>
<dbReference type="VEuPathDB" id="FungiDB:AAP_04835"/>
<dbReference type="InterPro" id="IPR001394">
    <property type="entry name" value="Peptidase_C19_UCH"/>
</dbReference>
<organism evidence="10 11">
    <name type="scientific">Ascosphaera apis ARSEF 7405</name>
    <dbReference type="NCBI Taxonomy" id="392613"/>
    <lineage>
        <taxon>Eukaryota</taxon>
        <taxon>Fungi</taxon>
        <taxon>Dikarya</taxon>
        <taxon>Ascomycota</taxon>
        <taxon>Pezizomycotina</taxon>
        <taxon>Eurotiomycetes</taxon>
        <taxon>Eurotiomycetidae</taxon>
        <taxon>Onygenales</taxon>
        <taxon>Ascosphaeraceae</taxon>
        <taxon>Ascosphaera</taxon>
    </lineage>
</organism>
<evidence type="ECO:0000256" key="2">
    <source>
        <dbReference type="ARBA" id="ARBA00009085"/>
    </source>
</evidence>
<dbReference type="GO" id="GO:0016579">
    <property type="term" value="P:protein deubiquitination"/>
    <property type="evidence" value="ECO:0007669"/>
    <property type="project" value="InterPro"/>
</dbReference>
<evidence type="ECO:0000256" key="1">
    <source>
        <dbReference type="ARBA" id="ARBA00000707"/>
    </source>
</evidence>
<feature type="compositionally biased region" description="Basic residues" evidence="8">
    <location>
        <begin position="1"/>
        <end position="15"/>
    </location>
</feature>
<comment type="caution">
    <text evidence="10">The sequence shown here is derived from an EMBL/GenBank/DDBJ whole genome shotgun (WGS) entry which is preliminary data.</text>
</comment>
<evidence type="ECO:0000313" key="10">
    <source>
        <dbReference type="EMBL" id="KZZ88737.1"/>
    </source>
</evidence>
<dbReference type="PANTHER" id="PTHR24006:SF722">
    <property type="entry name" value="UBIQUITIN CARBOXYL-TERMINAL HYDROLASE 48"/>
    <property type="match status" value="1"/>
</dbReference>
<evidence type="ECO:0000259" key="9">
    <source>
        <dbReference type="PROSITE" id="PS50235"/>
    </source>
</evidence>
<evidence type="ECO:0000256" key="7">
    <source>
        <dbReference type="ARBA" id="ARBA00022807"/>
    </source>
</evidence>
<feature type="region of interest" description="Disordered" evidence="8">
    <location>
        <begin position="358"/>
        <end position="383"/>
    </location>
</feature>
<dbReference type="GO" id="GO:0005829">
    <property type="term" value="C:cytosol"/>
    <property type="evidence" value="ECO:0007669"/>
    <property type="project" value="TreeGrafter"/>
</dbReference>
<feature type="compositionally biased region" description="Basic and acidic residues" evidence="8">
    <location>
        <begin position="740"/>
        <end position="755"/>
    </location>
</feature>
<dbReference type="InterPro" id="IPR050164">
    <property type="entry name" value="Peptidase_C19"/>
</dbReference>
<dbReference type="InterPro" id="IPR028889">
    <property type="entry name" value="USP"/>
</dbReference>
<feature type="compositionally biased region" description="Polar residues" evidence="8">
    <location>
        <begin position="366"/>
        <end position="375"/>
    </location>
</feature>
<dbReference type="GO" id="GO:0006508">
    <property type="term" value="P:proteolysis"/>
    <property type="evidence" value="ECO:0007669"/>
    <property type="project" value="UniProtKB-KW"/>
</dbReference>
<keyword evidence="7" id="KW-0788">Thiol protease</keyword>
<evidence type="ECO:0000256" key="3">
    <source>
        <dbReference type="ARBA" id="ARBA00012759"/>
    </source>
</evidence>
<feature type="region of interest" description="Disordered" evidence="8">
    <location>
        <begin position="625"/>
        <end position="770"/>
    </location>
</feature>
<comment type="similarity">
    <text evidence="2">Belongs to the peptidase C19 family.</text>
</comment>
<feature type="compositionally biased region" description="Basic and acidic residues" evidence="8">
    <location>
        <begin position="625"/>
        <end position="649"/>
    </location>
</feature>
<dbReference type="PANTHER" id="PTHR24006">
    <property type="entry name" value="UBIQUITIN CARBOXYL-TERMINAL HYDROLASE"/>
    <property type="match status" value="1"/>
</dbReference>
<dbReference type="Gene3D" id="3.90.70.10">
    <property type="entry name" value="Cysteine proteinases"/>
    <property type="match status" value="2"/>
</dbReference>
<feature type="compositionally biased region" description="Low complexity" evidence="8">
    <location>
        <begin position="657"/>
        <end position="697"/>
    </location>
</feature>
<reference evidence="10 11" key="1">
    <citation type="journal article" date="2016" name="Genome Biol. Evol.">
        <title>Divergent and convergent evolution of fungal pathogenicity.</title>
        <authorList>
            <person name="Shang Y."/>
            <person name="Xiao G."/>
            <person name="Zheng P."/>
            <person name="Cen K."/>
            <person name="Zhan S."/>
            <person name="Wang C."/>
        </authorList>
    </citation>
    <scope>NUCLEOTIDE SEQUENCE [LARGE SCALE GENOMIC DNA]</scope>
    <source>
        <strain evidence="10 11">ARSEF 7405</strain>
    </source>
</reference>
<dbReference type="Proteomes" id="UP000242877">
    <property type="component" value="Unassembled WGS sequence"/>
</dbReference>
<keyword evidence="4" id="KW-0645">Protease</keyword>
<keyword evidence="11" id="KW-1185">Reference proteome</keyword>
<evidence type="ECO:0000313" key="11">
    <source>
        <dbReference type="Proteomes" id="UP000242877"/>
    </source>
</evidence>
<evidence type="ECO:0000256" key="6">
    <source>
        <dbReference type="ARBA" id="ARBA00022801"/>
    </source>
</evidence>
<evidence type="ECO:0000256" key="5">
    <source>
        <dbReference type="ARBA" id="ARBA00022786"/>
    </source>
</evidence>
<keyword evidence="5" id="KW-0833">Ubl conjugation pathway</keyword>
<gene>
    <name evidence="10" type="ORF">AAP_04835</name>
</gene>
<dbReference type="Pfam" id="PF00443">
    <property type="entry name" value="UCH"/>
    <property type="match status" value="1"/>
</dbReference>
<evidence type="ECO:0000256" key="4">
    <source>
        <dbReference type="ARBA" id="ARBA00022670"/>
    </source>
</evidence>
<dbReference type="AlphaFoldDB" id="A0A167WEB5"/>
<comment type="catalytic activity">
    <reaction evidence="1">
        <text>Thiol-dependent hydrolysis of ester, thioester, amide, peptide and isopeptide bonds formed by the C-terminal Gly of ubiquitin (a 76-residue protein attached to proteins as an intracellular targeting signal).</text>
        <dbReference type="EC" id="3.4.19.12"/>
    </reaction>
</comment>
<proteinExistence type="inferred from homology"/>
<evidence type="ECO:0000256" key="8">
    <source>
        <dbReference type="SAM" id="MobiDB-lite"/>
    </source>
</evidence>